<keyword evidence="5" id="KW-1185">Reference proteome</keyword>
<keyword evidence="2" id="KW-0812">Transmembrane</keyword>
<evidence type="ECO:0000313" key="4">
    <source>
        <dbReference type="EMBL" id="BBD97204.1"/>
    </source>
</evidence>
<organism evidence="4 5">
    <name type="scientific">Sphingobium amiense</name>
    <dbReference type="NCBI Taxonomy" id="135719"/>
    <lineage>
        <taxon>Bacteria</taxon>
        <taxon>Pseudomonadati</taxon>
        <taxon>Pseudomonadota</taxon>
        <taxon>Alphaproteobacteria</taxon>
        <taxon>Sphingomonadales</taxon>
        <taxon>Sphingomonadaceae</taxon>
        <taxon>Sphingobium</taxon>
    </lineage>
</organism>
<keyword evidence="3" id="KW-0732">Signal</keyword>
<dbReference type="AlphaFoldDB" id="A0A494VXT7"/>
<dbReference type="Proteomes" id="UP000279959">
    <property type="component" value="Chromosome"/>
</dbReference>
<keyword evidence="2" id="KW-0472">Membrane</keyword>
<sequence>MQYRFGTLLLLAALLGGTSSAMAQTADEARAIAEKIKAMAAAPASPNGQPMEAVWDRAPDAPDAGADARPYFVSRWGGIVIRGRPNGGLVDRALTARHCGASDNPATDIIFIGEAPPNICEGVTVVAANKTISLESPVTIKGHESQYVKLGTPSGWFVLEFLQKIDGVTHSGLPPASGDAASEWGTSSLGAFYRNEDGKHIFYAPGETVKLVEDYSFVVEPIMDVDEISAKAGAAVMDKIANNMPTDPTLASIGQPKPKTPWDWAFLLVFGLPLAIIAGLIFRIRRFRRRRAIAVPATGGLPPTMVVEPADIPIGMNYADTVAKAGPASGATPTDGRPRQPAGQPPDHLQAWRALPPGQRKSIIGGAVVLALFALFVILRPTNFGGATETETLRRAVTDGAWALHEESLDGQPQKPDEDARITSPAWNHLTRFTSDRPGRVKVFLDTFVAPTDATNALDGMHDGKPAQQLLIPPDSGTATPFAEPMAMPGIPARDFECRRTAAYLSCMTQVPQTTILLSVRVPITGYSDPSGADPYKAQVVAEAQGAITQLKDLGIGGEQTGGDKK</sequence>
<evidence type="ECO:0000256" key="2">
    <source>
        <dbReference type="SAM" id="Phobius"/>
    </source>
</evidence>
<feature type="transmembrane region" description="Helical" evidence="2">
    <location>
        <begin position="362"/>
        <end position="379"/>
    </location>
</feature>
<evidence type="ECO:0000256" key="3">
    <source>
        <dbReference type="SAM" id="SignalP"/>
    </source>
</evidence>
<feature type="region of interest" description="Disordered" evidence="1">
    <location>
        <begin position="325"/>
        <end position="349"/>
    </location>
</feature>
<keyword evidence="2" id="KW-1133">Transmembrane helix</keyword>
<feature type="signal peptide" evidence="3">
    <location>
        <begin position="1"/>
        <end position="23"/>
    </location>
</feature>
<reference evidence="4 5" key="1">
    <citation type="submission" date="2018-05" db="EMBL/GenBank/DDBJ databases">
        <title>Complete Genome Sequence of the Nonylphenol-Degrading Bacterium Sphingobium amiense DSM 16289T.</title>
        <authorList>
            <person name="Ootsuka M."/>
            <person name="Nishizawa T."/>
            <person name="Ohta H."/>
        </authorList>
    </citation>
    <scope>NUCLEOTIDE SEQUENCE [LARGE SCALE GENOMIC DNA]</scope>
    <source>
        <strain evidence="4 5">DSM 16289</strain>
    </source>
</reference>
<proteinExistence type="predicted"/>
<evidence type="ECO:0000313" key="5">
    <source>
        <dbReference type="Proteomes" id="UP000279959"/>
    </source>
</evidence>
<feature type="transmembrane region" description="Helical" evidence="2">
    <location>
        <begin position="264"/>
        <end position="282"/>
    </location>
</feature>
<evidence type="ECO:0000256" key="1">
    <source>
        <dbReference type="SAM" id="MobiDB-lite"/>
    </source>
</evidence>
<accession>A0A494VXT7</accession>
<dbReference type="EMBL" id="AP018664">
    <property type="protein sequence ID" value="BBD97204.1"/>
    <property type="molecule type" value="Genomic_DNA"/>
</dbReference>
<feature type="chain" id="PRO_5019857220" evidence="3">
    <location>
        <begin position="24"/>
        <end position="566"/>
    </location>
</feature>
<dbReference type="KEGG" id="sami:SAMIE_1007050"/>
<name>A0A494VXT7_9SPHN</name>
<protein>
    <submittedName>
        <fullName evidence="4">Uncharacterized protein</fullName>
    </submittedName>
</protein>
<gene>
    <name evidence="4" type="ORF">SAMIE_1007050</name>
</gene>